<sequence length="92" mass="9854">MMMVESKMGCDQREIGVEETDSLVMASPTQVVLEHIKEVPVPEEFSTSQVEAEGNSHDTIVSEMPVVPEPSTAMHGVGVATDDITQALALQA</sequence>
<comment type="caution">
    <text evidence="1">The sequence shown here is derived from an EMBL/GenBank/DDBJ whole genome shotgun (WGS) entry which is preliminary data.</text>
</comment>
<reference evidence="1 2" key="1">
    <citation type="journal article" date="2022" name="Hortic Res">
        <title>A haplotype resolved chromosomal level avocado genome allows analysis of novel avocado genes.</title>
        <authorList>
            <person name="Nath O."/>
            <person name="Fletcher S.J."/>
            <person name="Hayward A."/>
            <person name="Shaw L.M."/>
            <person name="Masouleh A.K."/>
            <person name="Furtado A."/>
            <person name="Henry R.J."/>
            <person name="Mitter N."/>
        </authorList>
    </citation>
    <scope>NUCLEOTIDE SEQUENCE [LARGE SCALE GENOMIC DNA]</scope>
    <source>
        <strain evidence="2">cv. Hass</strain>
    </source>
</reference>
<organism evidence="1 2">
    <name type="scientific">Persea americana</name>
    <name type="common">Avocado</name>
    <dbReference type="NCBI Taxonomy" id="3435"/>
    <lineage>
        <taxon>Eukaryota</taxon>
        <taxon>Viridiplantae</taxon>
        <taxon>Streptophyta</taxon>
        <taxon>Embryophyta</taxon>
        <taxon>Tracheophyta</taxon>
        <taxon>Spermatophyta</taxon>
        <taxon>Magnoliopsida</taxon>
        <taxon>Magnoliidae</taxon>
        <taxon>Laurales</taxon>
        <taxon>Lauraceae</taxon>
        <taxon>Persea</taxon>
    </lineage>
</organism>
<dbReference type="Proteomes" id="UP001234297">
    <property type="component" value="Chromosome 1"/>
</dbReference>
<dbReference type="EMBL" id="CM056809">
    <property type="protein sequence ID" value="KAJ8649441.1"/>
    <property type="molecule type" value="Genomic_DNA"/>
</dbReference>
<evidence type="ECO:0000313" key="1">
    <source>
        <dbReference type="EMBL" id="KAJ8649441.1"/>
    </source>
</evidence>
<protein>
    <submittedName>
        <fullName evidence="1">Uncharacterized protein</fullName>
    </submittedName>
</protein>
<keyword evidence="2" id="KW-1185">Reference proteome</keyword>
<accession>A0ACC2MUT2</accession>
<evidence type="ECO:0000313" key="2">
    <source>
        <dbReference type="Proteomes" id="UP001234297"/>
    </source>
</evidence>
<proteinExistence type="predicted"/>
<gene>
    <name evidence="1" type="ORF">MRB53_002464</name>
</gene>
<name>A0ACC2MUT2_PERAE</name>